<evidence type="ECO:0000313" key="5">
    <source>
        <dbReference type="Proteomes" id="UP000460221"/>
    </source>
</evidence>
<evidence type="ECO:0000256" key="2">
    <source>
        <dbReference type="ARBA" id="ARBA00023033"/>
    </source>
</evidence>
<dbReference type="SUPFAM" id="SSF51679">
    <property type="entry name" value="Bacterial luciferase-like"/>
    <property type="match status" value="1"/>
</dbReference>
<name>A0A7K1FIA2_9ACTN</name>
<evidence type="ECO:0000256" key="1">
    <source>
        <dbReference type="ARBA" id="ARBA00023002"/>
    </source>
</evidence>
<dbReference type="EMBL" id="WLYK01000001">
    <property type="protein sequence ID" value="MTD13857.1"/>
    <property type="molecule type" value="Genomic_DNA"/>
</dbReference>
<evidence type="ECO:0000259" key="3">
    <source>
        <dbReference type="Pfam" id="PF00296"/>
    </source>
</evidence>
<dbReference type="GO" id="GO:0016705">
    <property type="term" value="F:oxidoreductase activity, acting on paired donors, with incorporation or reduction of molecular oxygen"/>
    <property type="evidence" value="ECO:0007669"/>
    <property type="project" value="InterPro"/>
</dbReference>
<gene>
    <name evidence="4" type="ORF">GIS00_07870</name>
</gene>
<organism evidence="4 5">
    <name type="scientific">Nakamurella alba</name>
    <dbReference type="NCBI Taxonomy" id="2665158"/>
    <lineage>
        <taxon>Bacteria</taxon>
        <taxon>Bacillati</taxon>
        <taxon>Actinomycetota</taxon>
        <taxon>Actinomycetes</taxon>
        <taxon>Nakamurellales</taxon>
        <taxon>Nakamurellaceae</taxon>
        <taxon>Nakamurella</taxon>
    </lineage>
</organism>
<evidence type="ECO:0000313" key="4">
    <source>
        <dbReference type="EMBL" id="MTD13857.1"/>
    </source>
</evidence>
<keyword evidence="2" id="KW-0503">Monooxygenase</keyword>
<dbReference type="InterPro" id="IPR036661">
    <property type="entry name" value="Luciferase-like_sf"/>
</dbReference>
<comment type="caution">
    <text evidence="4">The sequence shown here is derived from an EMBL/GenBank/DDBJ whole genome shotgun (WGS) entry which is preliminary data.</text>
</comment>
<dbReference type="GO" id="GO:0004497">
    <property type="term" value="F:monooxygenase activity"/>
    <property type="evidence" value="ECO:0007669"/>
    <property type="project" value="UniProtKB-KW"/>
</dbReference>
<dbReference type="Gene3D" id="3.20.20.30">
    <property type="entry name" value="Luciferase-like domain"/>
    <property type="match status" value="1"/>
</dbReference>
<dbReference type="Pfam" id="PF00296">
    <property type="entry name" value="Bac_luciferase"/>
    <property type="match status" value="1"/>
</dbReference>
<dbReference type="AlphaFoldDB" id="A0A7K1FIA2"/>
<sequence>MRIGLYMDLRNPGAKEDWAELYAAALDRVVHAEQAGLDAVWTTEHHMAPDGYLSQPLTLLAALAARTSRVRLGTAVVVTPFRSDRLLAEEAALVDILSAGRLELGLGSGWDPKEFTAFGASHADRYRDFRRTLRALPGLWSDGTVTPGPVQDPVPLWYGARGPVGARWAGKLGVGLLWLDRDLLEPYLDGLDEGGHDRSVARMGGLANIVLCDDPERARSEIIEHARAARRATYTDAEPKGRPSALPKLQFLTVDQAVQRLSADLDGLPVTDVFLFDRIGGMSEELTGRHLELLTGPFRTGLQQAVTPRIGAAG</sequence>
<dbReference type="RefSeq" id="WP_154767612.1">
    <property type="nucleotide sequence ID" value="NZ_WLYK01000001.1"/>
</dbReference>
<dbReference type="PANTHER" id="PTHR30137">
    <property type="entry name" value="LUCIFERASE-LIKE MONOOXYGENASE"/>
    <property type="match status" value="1"/>
</dbReference>
<accession>A0A7K1FIA2</accession>
<protein>
    <submittedName>
        <fullName evidence="4">LLM class flavin-dependent oxidoreductase</fullName>
    </submittedName>
</protein>
<feature type="domain" description="Luciferase-like" evidence="3">
    <location>
        <begin position="1"/>
        <end position="229"/>
    </location>
</feature>
<keyword evidence="5" id="KW-1185">Reference proteome</keyword>
<proteinExistence type="predicted"/>
<dbReference type="InterPro" id="IPR011251">
    <property type="entry name" value="Luciferase-like_dom"/>
</dbReference>
<reference evidence="4 5" key="1">
    <citation type="submission" date="2019-11" db="EMBL/GenBank/DDBJ databases">
        <authorList>
            <person name="Jiang L.-Q."/>
        </authorList>
    </citation>
    <scope>NUCLEOTIDE SEQUENCE [LARGE SCALE GENOMIC DNA]</scope>
    <source>
        <strain evidence="4 5">YIM 132087</strain>
    </source>
</reference>
<dbReference type="InterPro" id="IPR050766">
    <property type="entry name" value="Bact_Lucif_Oxidored"/>
</dbReference>
<dbReference type="Proteomes" id="UP000460221">
    <property type="component" value="Unassembled WGS sequence"/>
</dbReference>
<dbReference type="GO" id="GO:0005829">
    <property type="term" value="C:cytosol"/>
    <property type="evidence" value="ECO:0007669"/>
    <property type="project" value="TreeGrafter"/>
</dbReference>
<dbReference type="PANTHER" id="PTHR30137:SF8">
    <property type="entry name" value="BLR5498 PROTEIN"/>
    <property type="match status" value="1"/>
</dbReference>
<keyword evidence="1" id="KW-0560">Oxidoreductase</keyword>